<evidence type="ECO:0000313" key="1">
    <source>
        <dbReference type="EMBL" id="KAI8432583.1"/>
    </source>
</evidence>
<proteinExistence type="predicted"/>
<dbReference type="Proteomes" id="UP001064048">
    <property type="component" value="Chromosome 24"/>
</dbReference>
<protein>
    <submittedName>
        <fullName evidence="1">Uncharacterized protein</fullName>
    </submittedName>
</protein>
<gene>
    <name evidence="1" type="ORF">MSG28_013570</name>
</gene>
<organism evidence="1 2">
    <name type="scientific">Choristoneura fumiferana</name>
    <name type="common">Spruce budworm moth</name>
    <name type="synonym">Archips fumiferana</name>
    <dbReference type="NCBI Taxonomy" id="7141"/>
    <lineage>
        <taxon>Eukaryota</taxon>
        <taxon>Metazoa</taxon>
        <taxon>Ecdysozoa</taxon>
        <taxon>Arthropoda</taxon>
        <taxon>Hexapoda</taxon>
        <taxon>Insecta</taxon>
        <taxon>Pterygota</taxon>
        <taxon>Neoptera</taxon>
        <taxon>Endopterygota</taxon>
        <taxon>Lepidoptera</taxon>
        <taxon>Glossata</taxon>
        <taxon>Ditrysia</taxon>
        <taxon>Tortricoidea</taxon>
        <taxon>Tortricidae</taxon>
        <taxon>Tortricinae</taxon>
        <taxon>Choristoneura</taxon>
    </lineage>
</organism>
<evidence type="ECO:0000313" key="2">
    <source>
        <dbReference type="Proteomes" id="UP001064048"/>
    </source>
</evidence>
<sequence length="2025" mass="226934">MPNKDIILFIFSANGYWNNTYSLPEIRQGDPCVKGKLYRIECNTCHCVDVNSLVCTKMGCLSPEDLEKMAVKNKDKKKGKLRMGLSESPKGECVPGKFYKKGCRKCFCEANKKQICSTTNDCKEVLNSRPVSPATFHSYTTEEFQKLPVLQHQASSCKPGVTYRIDCNSCFCLANGNLFCERLLCPSYGDVNKLKAKDMSGLSCKKGEAREAHCVQCTCANGKTKCVPEPDCIPIENRKQMHGADPKKKPREYLDLKKEECIPGMVYSEGCNKCYCQTDQSVRCTQKTCLSFSQMVRLKKLRLRLEKNDTCVPNTQFFLNGLICSCNSRGQWSEASCLRVSRRQICQPGKIIWQGCSQCICQENGQLLCNVNIGCQDDTSIISTTKREGLHSIGYKCTPFRIYYVDCNICICPAAGLTANAHCAKDTSCTSLKVPSTSDLLASVNKNLCLPKVMYLFACLHCLCSDEGYFILENCIDTCEPRNEEARSCSPKSFYRKDCNVCFCPENMIPNDKYCTQEICNGTNALKVLHGLRTSPSMKCTPYQFTPPRCLYCDCTPEGTINEHACLELSCLKFNTVTNKAVKDTCNAGEMVSVCIECFCLRDSTTRPEYCSRICSYRSKIAILERIFRDSRNDHILDMNALEKNTVMQSCKPNTIYADSGKFCLCPDTGITDQKACIIEIKTGFDFENPASEFSFKENVINIDFNATCEPSSFVQFDCNTCFCSKNGTIDPKWCTYDDCEAKKIVQDSHNAGSLIKEDQPHKCTPGSIMTLDCNFCICPENGQVKDRACTKNRCSDTDHAVMVEKFTCEPLEYYEVDCNVCLCPRDGKKNVAQCTKNLCEKNFLRTDVCVPGRLFSDECNVCVCPRKGNKADKACTSHRCQESALAWKNIFKLSNSLLGHQISEVTTRKLDLCFPGEEFTIGCHLCVCPDMGIRSYATCTDMICDEKKSEIGVDVKQNSTEVFQVTENSLDAGVDGLARKSAYTPIPDADGCWIYNISASAERHDCTPGTMYIIRCRQCICPYLGNINDYCRPMREGEYCEQAFPGVNYLPMGRRQTANSTNVKPSHNHTHYDCEKPGKVMDKCFICECEEDNKLIKEHCFKNQDEEGLRGCVALRCVECVCHGPIKTLHLRINAQRSSTSDENSADVKGQSCRPHKIYNLDETICICNPDGRWPHKSCHNIFGPLPTSHITKQKCIPGSYVVIDCNICRCNDKGQIDNERCTKNECDPIKVSNHRRNTKSGQVYGKCKAKSWYSYGPCQFCHCLNNNKLMCNTGTKNSNSVRLGTYNFSVCGTDLLKEALQLSSQGKEAENVLRLNKDTETSVSINDETTTKAAEKSDFKVIDLEMDQHNNNDNDDDGDDDGKTEEHYVKITATRSKTGKKDSQDFSESDNESEAGGEKFTKQPYEENDNIEIDSDNGEGRTEDRDDKNDENNSEDMSEESMPVKQIEREQPLNIPVKSAEDDSEPSMSIKFDSNKAEQTQTQERLTADEKKPTKKRKKPSKYDDKKDDEDEETMGFDLGQAIKNNLPMMVAVAKTVWHERCEKNAVALNDCNWCRCGSNHQFVCQARACREVDVFGHFNDAIKDIDVGMEGHGVWRSTASACEPGVHYHKDKLICVCGEDGTWPNPVCRDIFQILHAVEVPKTDVKDECAPTKLYLIGCNVCFCPSTGRINSSLCTKQVCDDNDPVLEPNNKVETVDTQEDSKDLYAECETDLIYKLGCRTCTCLRNNRLVCGNCTGPAVNQSMNYCKNQPALTVFDVDCNMCYCDHNSNMVCSAKRCLGKAEASLRRFMDIDERYVELTETPLDDRNCRKGSKYKKGCNTCLCLENETGAKMFACTTEPCGRSLFAKITKDCVMHTSFELNCLKCQCVSANGRTWQWCETESRCSLTETVVDGRDLDSLHGYCEPRHEYVKDCNKCQCLSEGQMLVCTDLICDKSPDPLEIEVVPLKQHGSCPKGHTYKIDCNICICLKNGNALCTTMNCAKQTGKVLPERNRDQIGGGAVGDAGGGVGARARPSRHWLVS</sequence>
<name>A0ACC0K840_CHOFU</name>
<comment type="caution">
    <text evidence="1">The sequence shown here is derived from an EMBL/GenBank/DDBJ whole genome shotgun (WGS) entry which is preliminary data.</text>
</comment>
<dbReference type="EMBL" id="CM046124">
    <property type="protein sequence ID" value="KAI8432583.1"/>
    <property type="molecule type" value="Genomic_DNA"/>
</dbReference>
<accession>A0ACC0K840</accession>
<keyword evidence="2" id="KW-1185">Reference proteome</keyword>
<reference evidence="1 2" key="1">
    <citation type="journal article" date="2022" name="Genome Biol. Evol.">
        <title>The Spruce Budworm Genome: Reconstructing the Evolutionary History of Antifreeze Proteins.</title>
        <authorList>
            <person name="Beliveau C."/>
            <person name="Gagne P."/>
            <person name="Picq S."/>
            <person name="Vernygora O."/>
            <person name="Keeling C.I."/>
            <person name="Pinkney K."/>
            <person name="Doucet D."/>
            <person name="Wen F."/>
            <person name="Johnston J.S."/>
            <person name="Maaroufi H."/>
            <person name="Boyle B."/>
            <person name="Laroche J."/>
            <person name="Dewar K."/>
            <person name="Juretic N."/>
            <person name="Blackburn G."/>
            <person name="Nisole A."/>
            <person name="Brunet B."/>
            <person name="Brandao M."/>
            <person name="Lumley L."/>
            <person name="Duan J."/>
            <person name="Quan G."/>
            <person name="Lucarotti C.J."/>
            <person name="Roe A.D."/>
            <person name="Sperling F.A.H."/>
            <person name="Levesque R.C."/>
            <person name="Cusson M."/>
        </authorList>
    </citation>
    <scope>NUCLEOTIDE SEQUENCE [LARGE SCALE GENOMIC DNA]</scope>
    <source>
        <strain evidence="1">Glfc:IPQL:Cfum</strain>
    </source>
</reference>